<reference evidence="3" key="1">
    <citation type="submission" date="2021-07" db="EMBL/GenBank/DDBJ databases">
        <title>Complete genome sequencing of a Clostridium isolate.</title>
        <authorList>
            <person name="Ueki A."/>
            <person name="Tonouchi A."/>
        </authorList>
    </citation>
    <scope>NUCLEOTIDE SEQUENCE [LARGE SCALE GENOMIC DNA]</scope>
    <source>
        <strain evidence="3">C5S11</strain>
    </source>
</reference>
<evidence type="ECO:0000259" key="1">
    <source>
        <dbReference type="Pfam" id="PF16363"/>
    </source>
</evidence>
<dbReference type="InterPro" id="IPR016040">
    <property type="entry name" value="NAD(P)-bd_dom"/>
</dbReference>
<dbReference type="Proteomes" id="UP000824633">
    <property type="component" value="Chromosome"/>
</dbReference>
<dbReference type="EMBL" id="AP024849">
    <property type="protein sequence ID" value="BCZ48611.1"/>
    <property type="molecule type" value="Genomic_DNA"/>
</dbReference>
<proteinExistence type="predicted"/>
<evidence type="ECO:0000313" key="2">
    <source>
        <dbReference type="EMBL" id="BCZ48611.1"/>
    </source>
</evidence>
<gene>
    <name evidence="2" type="ORF">psyc5s11_46780</name>
</gene>
<dbReference type="Gene3D" id="3.90.25.10">
    <property type="entry name" value="UDP-galactose 4-epimerase, domain 1"/>
    <property type="match status" value="1"/>
</dbReference>
<organism evidence="2 3">
    <name type="scientific">Clostridium gelidum</name>
    <dbReference type="NCBI Taxonomy" id="704125"/>
    <lineage>
        <taxon>Bacteria</taxon>
        <taxon>Bacillati</taxon>
        <taxon>Bacillota</taxon>
        <taxon>Clostridia</taxon>
        <taxon>Eubacteriales</taxon>
        <taxon>Clostridiaceae</taxon>
        <taxon>Clostridium</taxon>
    </lineage>
</organism>
<feature type="domain" description="NAD(P)-binding" evidence="1">
    <location>
        <begin position="15"/>
        <end position="324"/>
    </location>
</feature>
<evidence type="ECO:0000313" key="3">
    <source>
        <dbReference type="Proteomes" id="UP000824633"/>
    </source>
</evidence>
<dbReference type="RefSeq" id="WP_224034861.1">
    <property type="nucleotide sequence ID" value="NZ_AP024849.1"/>
</dbReference>
<dbReference type="SUPFAM" id="SSF51735">
    <property type="entry name" value="NAD(P)-binding Rossmann-fold domains"/>
    <property type="match status" value="1"/>
</dbReference>
<dbReference type="InterPro" id="IPR013445">
    <property type="entry name" value="CDP_4_6_deHydtase"/>
</dbReference>
<dbReference type="Gene3D" id="3.40.50.720">
    <property type="entry name" value="NAD(P)-binding Rossmann-like Domain"/>
    <property type="match status" value="1"/>
</dbReference>
<accession>A0ABN6J3X2</accession>
<keyword evidence="3" id="KW-1185">Reference proteome</keyword>
<sequence length="354" mass="40679">MNNAFNNIYSGKKVLITGHTGFKGSWLSIWLKKLGAEVIGYSLDPPTDPSMFRICRLDERITNIIGDIRDEARLTNVFKEYQPEIVFHLAAQPLVRYSYNFPKETYETNVMGTVNLLEAAKKVNSVKAVVVITTDKCYENKEWIYGYRETDPMGGYDPYSSSKGCAELVVSAYRNSFYRENGIALASARAGNVIGGGDWAEDRLIPDFIRSVSENRPILIRNPLATRPWQHVLEPLSGYLRLGALMLNNKEKYSNGWNFGPSDTNILNVEDILKLCINCFGKGSIQVDELEHRHEANLLKLDSTKARNYLNWCPVYNANQAVENTILWYKRYYKNRDESMYEYTLNQIEDYERH</sequence>
<dbReference type="NCBIfam" id="TIGR02622">
    <property type="entry name" value="CDP_4_6_dhtase"/>
    <property type="match status" value="1"/>
</dbReference>
<name>A0ABN6J3X2_9CLOT</name>
<dbReference type="CDD" id="cd05252">
    <property type="entry name" value="CDP_GD_SDR_e"/>
    <property type="match status" value="1"/>
</dbReference>
<dbReference type="InterPro" id="IPR036291">
    <property type="entry name" value="NAD(P)-bd_dom_sf"/>
</dbReference>
<protein>
    <submittedName>
        <fullName evidence="2">CDP-glucose 4,6-dehydratase</fullName>
    </submittedName>
</protein>
<dbReference type="PANTHER" id="PTHR43000">
    <property type="entry name" value="DTDP-D-GLUCOSE 4,6-DEHYDRATASE-RELATED"/>
    <property type="match status" value="1"/>
</dbReference>
<dbReference type="Pfam" id="PF16363">
    <property type="entry name" value="GDP_Man_Dehyd"/>
    <property type="match status" value="1"/>
</dbReference>